<name>A0AAV4S1D0_CAEEX</name>
<evidence type="ECO:0000256" key="1">
    <source>
        <dbReference type="ARBA" id="ARBA00004141"/>
    </source>
</evidence>
<dbReference type="GO" id="GO:0005886">
    <property type="term" value="C:plasma membrane"/>
    <property type="evidence" value="ECO:0007669"/>
    <property type="project" value="TreeGrafter"/>
</dbReference>
<evidence type="ECO:0000256" key="4">
    <source>
        <dbReference type="ARBA" id="ARBA00022692"/>
    </source>
</evidence>
<evidence type="ECO:0000256" key="5">
    <source>
        <dbReference type="ARBA" id="ARBA00022847"/>
    </source>
</evidence>
<feature type="non-terminal residue" evidence="10">
    <location>
        <position position="181"/>
    </location>
</feature>
<evidence type="ECO:0000256" key="8">
    <source>
        <dbReference type="PIRSR" id="PIRSR600175-2"/>
    </source>
</evidence>
<feature type="transmembrane region" description="Helical" evidence="9">
    <location>
        <begin position="153"/>
        <end position="172"/>
    </location>
</feature>
<dbReference type="SUPFAM" id="SSF161070">
    <property type="entry name" value="SNF-like"/>
    <property type="match status" value="1"/>
</dbReference>
<comment type="subcellular location">
    <subcellularLocation>
        <location evidence="1">Membrane</location>
        <topology evidence="1">Multi-pass membrane protein</topology>
    </subcellularLocation>
</comment>
<dbReference type="PANTHER" id="PTHR11616">
    <property type="entry name" value="SODIUM/CHLORIDE DEPENDENT TRANSPORTER"/>
    <property type="match status" value="1"/>
</dbReference>
<keyword evidence="4 9" id="KW-0812">Transmembrane</keyword>
<sequence>MHHLDETFPPTNRVTLIANNKPSKSVILFEISFPHSLPIIYSVPRKSGLFNRKTFILLSEDSNFPLSLHHNAIIKSPIFATFPHEACYSHGDAQDCMEKNGTYYNRTCFDGNYSLAHNLSLLVKNMTKKPPADEYFVHYVLGESSGIEETGGIRWSLALCLVLAWVIVFLCLSKGVQSSGK</sequence>
<gene>
    <name evidence="10" type="primary">SLC6A9</name>
    <name evidence="10" type="ORF">CEXT_142311</name>
</gene>
<keyword evidence="5" id="KW-0769">Symport</keyword>
<dbReference type="PANTHER" id="PTHR11616:SF313">
    <property type="entry name" value="TRANSPORTER"/>
    <property type="match status" value="1"/>
</dbReference>
<dbReference type="Pfam" id="PF00209">
    <property type="entry name" value="SNF"/>
    <property type="match status" value="1"/>
</dbReference>
<reference evidence="10 11" key="1">
    <citation type="submission" date="2021-06" db="EMBL/GenBank/DDBJ databases">
        <title>Caerostris extrusa draft genome.</title>
        <authorList>
            <person name="Kono N."/>
            <person name="Arakawa K."/>
        </authorList>
    </citation>
    <scope>NUCLEOTIDE SEQUENCE [LARGE SCALE GENOMIC DNA]</scope>
</reference>
<evidence type="ECO:0000256" key="9">
    <source>
        <dbReference type="SAM" id="Phobius"/>
    </source>
</evidence>
<evidence type="ECO:0000313" key="10">
    <source>
        <dbReference type="EMBL" id="GIY26345.1"/>
    </source>
</evidence>
<comment type="similarity">
    <text evidence="2">Belongs to the sodium:neurotransmitter symporter (SNF) (TC 2.A.22) family.</text>
</comment>
<keyword evidence="7 9" id="KW-0472">Membrane</keyword>
<dbReference type="Proteomes" id="UP001054945">
    <property type="component" value="Unassembled WGS sequence"/>
</dbReference>
<dbReference type="InterPro" id="IPR000175">
    <property type="entry name" value="Na/ntran_symport"/>
</dbReference>
<accession>A0AAV4S1D0</accession>
<proteinExistence type="inferred from homology"/>
<feature type="disulfide bond" evidence="8">
    <location>
        <begin position="87"/>
        <end position="96"/>
    </location>
</feature>
<dbReference type="InterPro" id="IPR037272">
    <property type="entry name" value="SNS_sf"/>
</dbReference>
<dbReference type="PROSITE" id="PS50267">
    <property type="entry name" value="NA_NEUROTRAN_SYMP_3"/>
    <property type="match status" value="1"/>
</dbReference>
<evidence type="ECO:0000256" key="7">
    <source>
        <dbReference type="ARBA" id="ARBA00023136"/>
    </source>
</evidence>
<comment type="caution">
    <text evidence="10">The sequence shown here is derived from an EMBL/GenBank/DDBJ whole genome shotgun (WGS) entry which is preliminary data.</text>
</comment>
<dbReference type="AlphaFoldDB" id="A0AAV4S1D0"/>
<evidence type="ECO:0000256" key="2">
    <source>
        <dbReference type="ARBA" id="ARBA00006459"/>
    </source>
</evidence>
<organism evidence="10 11">
    <name type="scientific">Caerostris extrusa</name>
    <name type="common">Bark spider</name>
    <name type="synonym">Caerostris bankana</name>
    <dbReference type="NCBI Taxonomy" id="172846"/>
    <lineage>
        <taxon>Eukaryota</taxon>
        <taxon>Metazoa</taxon>
        <taxon>Ecdysozoa</taxon>
        <taxon>Arthropoda</taxon>
        <taxon>Chelicerata</taxon>
        <taxon>Arachnida</taxon>
        <taxon>Araneae</taxon>
        <taxon>Araneomorphae</taxon>
        <taxon>Entelegynae</taxon>
        <taxon>Araneoidea</taxon>
        <taxon>Araneidae</taxon>
        <taxon>Caerostris</taxon>
    </lineage>
</organism>
<keyword evidence="6 9" id="KW-1133">Transmembrane helix</keyword>
<keyword evidence="3" id="KW-0813">Transport</keyword>
<evidence type="ECO:0000256" key="6">
    <source>
        <dbReference type="ARBA" id="ARBA00022989"/>
    </source>
</evidence>
<dbReference type="GO" id="GO:0015375">
    <property type="term" value="F:glycine:sodium symporter activity"/>
    <property type="evidence" value="ECO:0007669"/>
    <property type="project" value="TreeGrafter"/>
</dbReference>
<evidence type="ECO:0000256" key="3">
    <source>
        <dbReference type="ARBA" id="ARBA00022448"/>
    </source>
</evidence>
<keyword evidence="11" id="KW-1185">Reference proteome</keyword>
<protein>
    <submittedName>
        <fullName evidence="10">Sodium-and chloride-dependent glycine transporter 1</fullName>
    </submittedName>
</protein>
<keyword evidence="8" id="KW-1015">Disulfide bond</keyword>
<evidence type="ECO:0000313" key="11">
    <source>
        <dbReference type="Proteomes" id="UP001054945"/>
    </source>
</evidence>
<dbReference type="EMBL" id="BPLR01008672">
    <property type="protein sequence ID" value="GIY26345.1"/>
    <property type="molecule type" value="Genomic_DNA"/>
</dbReference>